<evidence type="ECO:0000256" key="1">
    <source>
        <dbReference type="ARBA" id="ARBA00004429"/>
    </source>
</evidence>
<dbReference type="HAMAP" id="MF_00399">
    <property type="entry name" value="DbsD"/>
    <property type="match status" value="1"/>
</dbReference>
<evidence type="ECO:0000256" key="6">
    <source>
        <dbReference type="ARBA" id="ARBA00022692"/>
    </source>
</evidence>
<dbReference type="Pfam" id="PF11412">
    <property type="entry name" value="DsbD_N"/>
    <property type="match status" value="1"/>
</dbReference>
<dbReference type="InterPro" id="IPR028250">
    <property type="entry name" value="DsbDN"/>
</dbReference>
<name>A0AB39UZI0_9GAMM</name>
<dbReference type="KEGG" id="tcd:AAIA72_05195"/>
<dbReference type="GO" id="GO:0047134">
    <property type="term" value="F:protein-disulfide reductase [NAD(P)H] activity"/>
    <property type="evidence" value="ECO:0007669"/>
    <property type="project" value="UniProtKB-UniRule"/>
</dbReference>
<comment type="similarity">
    <text evidence="2 18">Belongs to the thioredoxin family. DsbD subfamily.</text>
</comment>
<keyword evidence="10 18" id="KW-1133">Transmembrane helix</keyword>
<keyword evidence="12 18" id="KW-0520">NAD</keyword>
<keyword evidence="4 18" id="KW-1003">Cell membrane</keyword>
<dbReference type="PANTHER" id="PTHR32234:SF0">
    <property type="entry name" value="THIOL:DISULFIDE INTERCHANGE PROTEIN DSBD"/>
    <property type="match status" value="1"/>
</dbReference>
<dbReference type="GO" id="GO:0005886">
    <property type="term" value="C:plasma membrane"/>
    <property type="evidence" value="ECO:0007669"/>
    <property type="project" value="UniProtKB-SubCell"/>
</dbReference>
<gene>
    <name evidence="18 21" type="primary">dsbD</name>
    <name evidence="21" type="ORF">AAIA72_05195</name>
</gene>
<evidence type="ECO:0000256" key="14">
    <source>
        <dbReference type="ARBA" id="ARBA00023157"/>
    </source>
</evidence>
<feature type="signal peptide" evidence="18">
    <location>
        <begin position="1"/>
        <end position="20"/>
    </location>
</feature>
<dbReference type="InterPro" id="IPR003834">
    <property type="entry name" value="Cyt_c_assmbl_TM_dom"/>
</dbReference>
<dbReference type="AlphaFoldDB" id="A0AB39UZI0"/>
<keyword evidence="5 18" id="KW-0997">Cell inner membrane</keyword>
<evidence type="ECO:0000256" key="2">
    <source>
        <dbReference type="ARBA" id="ARBA00007241"/>
    </source>
</evidence>
<organism evidence="21">
    <name type="scientific">Thermohahella caldifontis</name>
    <dbReference type="NCBI Taxonomy" id="3142973"/>
    <lineage>
        <taxon>Bacteria</taxon>
        <taxon>Pseudomonadati</taxon>
        <taxon>Pseudomonadota</taxon>
        <taxon>Gammaproteobacteria</taxon>
        <taxon>Oceanospirillales</taxon>
        <taxon>Hahellaceae</taxon>
        <taxon>Thermohahella</taxon>
    </lineage>
</organism>
<dbReference type="Gene3D" id="3.40.30.10">
    <property type="entry name" value="Glutaredoxin"/>
    <property type="match status" value="1"/>
</dbReference>
<feature type="chain" id="PRO_5044031770" description="Thiol:disulfide interchange protein DsbD" evidence="18">
    <location>
        <begin position="21"/>
        <end position="641"/>
    </location>
</feature>
<feature type="transmembrane region" description="Helical" evidence="18">
    <location>
        <begin position="216"/>
        <end position="238"/>
    </location>
</feature>
<comment type="catalytic activity">
    <reaction evidence="17 18">
        <text>[protein]-dithiol + NADP(+) = [protein]-disulfide + NADPH + H(+)</text>
        <dbReference type="Rhea" id="RHEA:18753"/>
        <dbReference type="Rhea" id="RHEA-COMP:10593"/>
        <dbReference type="Rhea" id="RHEA-COMP:10594"/>
        <dbReference type="ChEBI" id="CHEBI:15378"/>
        <dbReference type="ChEBI" id="CHEBI:29950"/>
        <dbReference type="ChEBI" id="CHEBI:50058"/>
        <dbReference type="ChEBI" id="CHEBI:57783"/>
        <dbReference type="ChEBI" id="CHEBI:58349"/>
        <dbReference type="EC" id="1.8.1.8"/>
    </reaction>
</comment>
<evidence type="ECO:0000313" key="21">
    <source>
        <dbReference type="EMBL" id="XDT73369.1"/>
    </source>
</evidence>
<feature type="domain" description="Thioredoxin" evidence="20">
    <location>
        <begin position="512"/>
        <end position="638"/>
    </location>
</feature>
<comment type="caution">
    <text evidence="18">Lacks conserved residue(s) required for the propagation of feature annotation.</text>
</comment>
<evidence type="ECO:0000256" key="10">
    <source>
        <dbReference type="ARBA" id="ARBA00022989"/>
    </source>
</evidence>
<dbReference type="InterPro" id="IPR036249">
    <property type="entry name" value="Thioredoxin-like_sf"/>
</dbReference>
<keyword evidence="8 18" id="KW-0201">Cytochrome c-type biogenesis</keyword>
<feature type="disulfide bond" description="Redox-active" evidence="18">
    <location>
        <begin position="553"/>
        <end position="556"/>
    </location>
</feature>
<evidence type="ECO:0000256" key="15">
    <source>
        <dbReference type="ARBA" id="ARBA00023284"/>
    </source>
</evidence>
<evidence type="ECO:0000256" key="13">
    <source>
        <dbReference type="ARBA" id="ARBA00023136"/>
    </source>
</evidence>
<dbReference type="Gene3D" id="2.60.40.1250">
    <property type="entry name" value="Thiol:disulfide interchange protein DsbD, N-terminal domain"/>
    <property type="match status" value="1"/>
</dbReference>
<keyword evidence="3 18" id="KW-0813">Transport</keyword>
<dbReference type="PANTHER" id="PTHR32234">
    <property type="entry name" value="THIOL:DISULFIDE INTERCHANGE PROTEIN DSBD"/>
    <property type="match status" value="1"/>
</dbReference>
<dbReference type="CDD" id="cd02953">
    <property type="entry name" value="DsbDgamma"/>
    <property type="match status" value="1"/>
</dbReference>
<evidence type="ECO:0000256" key="19">
    <source>
        <dbReference type="SAM" id="MobiDB-lite"/>
    </source>
</evidence>
<evidence type="ECO:0000256" key="4">
    <source>
        <dbReference type="ARBA" id="ARBA00022475"/>
    </source>
</evidence>
<reference evidence="21" key="1">
    <citation type="submission" date="2024-05" db="EMBL/GenBank/DDBJ databases">
        <title>Genome sequencing of novel strain.</title>
        <authorList>
            <person name="Ganbat D."/>
            <person name="Ganbat S."/>
            <person name="Lee S.-J."/>
        </authorList>
    </citation>
    <scope>NUCLEOTIDE SEQUENCE</scope>
    <source>
        <strain evidence="21">SMD15-11</strain>
    </source>
</reference>
<comment type="catalytic activity">
    <reaction evidence="16 18">
        <text>[protein]-dithiol + NAD(+) = [protein]-disulfide + NADH + H(+)</text>
        <dbReference type="Rhea" id="RHEA:18749"/>
        <dbReference type="Rhea" id="RHEA-COMP:10593"/>
        <dbReference type="Rhea" id="RHEA-COMP:10594"/>
        <dbReference type="ChEBI" id="CHEBI:15378"/>
        <dbReference type="ChEBI" id="CHEBI:29950"/>
        <dbReference type="ChEBI" id="CHEBI:50058"/>
        <dbReference type="ChEBI" id="CHEBI:57540"/>
        <dbReference type="ChEBI" id="CHEBI:57945"/>
        <dbReference type="EC" id="1.8.1.8"/>
    </reaction>
</comment>
<evidence type="ECO:0000256" key="11">
    <source>
        <dbReference type="ARBA" id="ARBA00023002"/>
    </source>
</evidence>
<comment type="subcellular location">
    <subcellularLocation>
        <location evidence="1 18">Cell inner membrane</location>
        <topology evidence="1 18">Multi-pass membrane protein</topology>
    </subcellularLocation>
</comment>
<dbReference type="RefSeq" id="WP_369602363.1">
    <property type="nucleotide sequence ID" value="NZ_CP154858.1"/>
</dbReference>
<evidence type="ECO:0000256" key="9">
    <source>
        <dbReference type="ARBA" id="ARBA00022982"/>
    </source>
</evidence>
<dbReference type="GO" id="GO:0017004">
    <property type="term" value="P:cytochrome complex assembly"/>
    <property type="evidence" value="ECO:0007669"/>
    <property type="project" value="UniProtKB-UniRule"/>
</dbReference>
<feature type="transmembrane region" description="Helical" evidence="18">
    <location>
        <begin position="438"/>
        <end position="460"/>
    </location>
</feature>
<evidence type="ECO:0000256" key="5">
    <source>
        <dbReference type="ARBA" id="ARBA00022519"/>
    </source>
</evidence>
<dbReference type="InterPro" id="IPR013766">
    <property type="entry name" value="Thioredoxin_domain"/>
</dbReference>
<dbReference type="PROSITE" id="PS51352">
    <property type="entry name" value="THIOREDOXIN_2"/>
    <property type="match status" value="1"/>
</dbReference>
<feature type="disulfide bond" description="Redox-active" evidence="18">
    <location>
        <begin position="136"/>
        <end position="142"/>
    </location>
</feature>
<dbReference type="SUPFAM" id="SSF52833">
    <property type="entry name" value="Thioredoxin-like"/>
    <property type="match status" value="1"/>
</dbReference>
<evidence type="ECO:0000256" key="16">
    <source>
        <dbReference type="ARBA" id="ARBA00047388"/>
    </source>
</evidence>
<dbReference type="GO" id="GO:0045454">
    <property type="term" value="P:cell redox homeostasis"/>
    <property type="evidence" value="ECO:0007669"/>
    <property type="project" value="TreeGrafter"/>
</dbReference>
<feature type="transmembrane region" description="Helical" evidence="18">
    <location>
        <begin position="412"/>
        <end position="432"/>
    </location>
</feature>
<feature type="transmembrane region" description="Helical" evidence="18">
    <location>
        <begin position="259"/>
        <end position="286"/>
    </location>
</feature>
<feature type="region of interest" description="Disordered" evidence="19">
    <location>
        <begin position="161"/>
        <end position="181"/>
    </location>
</feature>
<keyword evidence="9 18" id="KW-0249">Electron transport</keyword>
<dbReference type="EMBL" id="CP154858">
    <property type="protein sequence ID" value="XDT73369.1"/>
    <property type="molecule type" value="Genomic_DNA"/>
</dbReference>
<feature type="transmembrane region" description="Helical" evidence="18">
    <location>
        <begin position="341"/>
        <end position="371"/>
    </location>
</feature>
<accession>A0AB39UZI0</accession>
<evidence type="ECO:0000256" key="7">
    <source>
        <dbReference type="ARBA" id="ARBA00022729"/>
    </source>
</evidence>
<keyword evidence="13 18" id="KW-0472">Membrane</keyword>
<evidence type="ECO:0000259" key="20">
    <source>
        <dbReference type="PROSITE" id="PS51352"/>
    </source>
</evidence>
<feature type="transmembrane region" description="Helical" evidence="18">
    <location>
        <begin position="298"/>
        <end position="320"/>
    </location>
</feature>
<evidence type="ECO:0000256" key="17">
    <source>
        <dbReference type="ARBA" id="ARBA00047804"/>
    </source>
</evidence>
<dbReference type="EC" id="1.8.1.8" evidence="18"/>
<dbReference type="GO" id="GO:0009055">
    <property type="term" value="F:electron transfer activity"/>
    <property type="evidence" value="ECO:0007669"/>
    <property type="project" value="UniProtKB-UniRule"/>
</dbReference>
<dbReference type="InterPro" id="IPR035671">
    <property type="entry name" value="DsbD_gamma"/>
</dbReference>
<dbReference type="InterPro" id="IPR036929">
    <property type="entry name" value="DsbDN_sf"/>
</dbReference>
<keyword evidence="6 18" id="KW-0812">Transmembrane</keyword>
<feature type="compositionally biased region" description="Polar residues" evidence="19">
    <location>
        <begin position="161"/>
        <end position="178"/>
    </location>
</feature>
<evidence type="ECO:0000256" key="3">
    <source>
        <dbReference type="ARBA" id="ARBA00022448"/>
    </source>
</evidence>
<feature type="transmembrane region" description="Helical" evidence="18">
    <location>
        <begin position="377"/>
        <end position="400"/>
    </location>
</feature>
<keyword evidence="14 18" id="KW-1015">Disulfide bond</keyword>
<evidence type="ECO:0000256" key="12">
    <source>
        <dbReference type="ARBA" id="ARBA00023027"/>
    </source>
</evidence>
<feature type="transmembrane region" description="Helical" evidence="18">
    <location>
        <begin position="472"/>
        <end position="492"/>
    </location>
</feature>
<dbReference type="NCBIfam" id="NF001419">
    <property type="entry name" value="PRK00293.1"/>
    <property type="match status" value="1"/>
</dbReference>
<evidence type="ECO:0000256" key="8">
    <source>
        <dbReference type="ARBA" id="ARBA00022748"/>
    </source>
</evidence>
<keyword evidence="7 18" id="KW-0732">Signal</keyword>
<dbReference type="Pfam" id="PF02683">
    <property type="entry name" value="DsbD_TM"/>
    <property type="match status" value="1"/>
</dbReference>
<keyword evidence="15 18" id="KW-0676">Redox-active center</keyword>
<protein>
    <recommendedName>
        <fullName evidence="18">Thiol:disulfide interchange protein DsbD</fullName>
        <ecNumber evidence="18">1.8.1.8</ecNumber>
    </recommendedName>
    <alternativeName>
        <fullName evidence="18">Protein-disulfide reductase</fullName>
        <shortName evidence="18">Disulfide reductase</shortName>
    </alternativeName>
</protein>
<comment type="function">
    <text evidence="18">Required to facilitate the formation of correct disulfide bonds in some periplasmic proteins and for the assembly of the periplasmic c-type cytochromes. Acts by transferring electrons from cytoplasmic thioredoxin to the periplasm. This transfer involves a cascade of disulfide bond formation and reduction steps.</text>
</comment>
<keyword evidence="11 18" id="KW-0560">Oxidoreductase</keyword>
<dbReference type="Pfam" id="PF13899">
    <property type="entry name" value="Thioredoxin_7"/>
    <property type="match status" value="1"/>
</dbReference>
<dbReference type="InterPro" id="IPR022910">
    <property type="entry name" value="Thiol_diS_interchange_DbsD"/>
</dbReference>
<sequence length="641" mass="68069" precursor="true">MMRKLMLALWLVWMGPAALAATGLDALGITDTPAAEDDDLSFLPASEAYRFVSSQDGNTLILHWTIADGYYLYQERFSLTPLNGAPEPGPMVFSRDGDPKDDPYFGRVRVFHDEVGIRVPITANAPAEYRVAWQGCAEAGLCYPPQKQTVLFVPAGDTASTATGNPSATQTPAGNTDPASDAAANERVTPVSSAASLSEINTESASDLASLLRGQAGWVTLAIFLVLGIGLAFTPCVFPMIPILSSIVTGSGHISTQRALVLSLGYVLGMAATYALAGVLVGIFGASANIQAYMQEPWLIGLFALLFVLLALSMFGFYELQLPAFIRDRLASKTQNARGGSLPGATVMGVFSALVVSPCVSAPLAGALVYISTTGDGLLGGAALFTLGLGMGIPLIIIAVGGKRFLPRAGGWMESVKAVFGVLLLGVAVWLLERILPAPVTLGLWALLAICSAVYMGAFGTPQSGWQKLWKGIGLALFVYGLMLLTGAALHAEDPLRPLAPLTRTVAVAGGTTVPATQPKFRRVTSIDELETALQDARARNQPVFVDFYADWCISCKVVEREVFTDPEVAGLMGRVALIKADITENDEANQALLNRFGLYGPPAYLFYDQTGRQRADLNWIGEIDAPNLKRILSDLLSAES</sequence>
<proteinExistence type="inferred from homology"/>
<evidence type="ECO:0000256" key="18">
    <source>
        <dbReference type="HAMAP-Rule" id="MF_00399"/>
    </source>
</evidence>
<dbReference type="SUPFAM" id="SSF74863">
    <property type="entry name" value="Thiol:disulfide interchange protein DsbD, N-terminal domain (DsbD-alpha)"/>
    <property type="match status" value="1"/>
</dbReference>